<organism evidence="1 2">
    <name type="scientific">Plasmodium malariae</name>
    <dbReference type="NCBI Taxonomy" id="5858"/>
    <lineage>
        <taxon>Eukaryota</taxon>
        <taxon>Sar</taxon>
        <taxon>Alveolata</taxon>
        <taxon>Apicomplexa</taxon>
        <taxon>Aconoidasida</taxon>
        <taxon>Haemosporida</taxon>
        <taxon>Plasmodiidae</taxon>
        <taxon>Plasmodium</taxon>
        <taxon>Plasmodium (Plasmodium)</taxon>
    </lineage>
</organism>
<evidence type="ECO:0000313" key="1">
    <source>
        <dbReference type="EMBL" id="SBT79131.1"/>
    </source>
</evidence>
<name>A0A1C3KY29_PLAMA</name>
<proteinExistence type="predicted"/>
<evidence type="ECO:0000313" key="2">
    <source>
        <dbReference type="Proteomes" id="UP000219799"/>
    </source>
</evidence>
<reference evidence="1 2" key="1">
    <citation type="submission" date="2016-06" db="EMBL/GenBank/DDBJ databases">
        <authorList>
            <consortium name="Pathogen Informatics"/>
        </authorList>
    </citation>
    <scope>NUCLEOTIDE SEQUENCE [LARGE SCALE GENOMIC DNA]</scope>
    <source>
        <strain evidence="1">PmlGA01</strain>
    </source>
</reference>
<protein>
    <submittedName>
        <fullName evidence="1">Uncharacterized protein</fullName>
    </submittedName>
</protein>
<dbReference type="EMBL" id="LT594496">
    <property type="protein sequence ID" value="SBT79131.1"/>
    <property type="molecule type" value="Genomic_DNA"/>
</dbReference>
<sequence length="92" mass="10780">MNSHILKLCIFGLLYKITHYTSNQRNVLSFVRGQTDEHGNLNIDLKNPKYISVKNVLNNMLNTFEPIEQKAFINKLSDEINTRIKFYESFSI</sequence>
<dbReference type="VEuPathDB" id="PlasmoDB:PmUG01_08022100"/>
<dbReference type="Proteomes" id="UP000219799">
    <property type="component" value="Chromosome 8"/>
</dbReference>
<dbReference type="AlphaFoldDB" id="A0A1C3KY29"/>
<gene>
    <name evidence="1" type="primary">PmlGA01_080009300</name>
    <name evidence="1" type="ORF">PMLGA01_080009300</name>
</gene>
<accession>A0A1C3KY29</accession>